<dbReference type="OrthoDB" id="190201at2759"/>
<dbReference type="KEGG" id="apln:108737658"/>
<proteinExistence type="inferred from homology"/>
<organism evidence="4 5">
    <name type="scientific">Agrilus planipennis</name>
    <name type="common">Emerald ash borer</name>
    <name type="synonym">Agrilus marcopoli</name>
    <dbReference type="NCBI Taxonomy" id="224129"/>
    <lineage>
        <taxon>Eukaryota</taxon>
        <taxon>Metazoa</taxon>
        <taxon>Ecdysozoa</taxon>
        <taxon>Arthropoda</taxon>
        <taxon>Hexapoda</taxon>
        <taxon>Insecta</taxon>
        <taxon>Pterygota</taxon>
        <taxon>Neoptera</taxon>
        <taxon>Endopterygota</taxon>
        <taxon>Coleoptera</taxon>
        <taxon>Polyphaga</taxon>
        <taxon>Elateriformia</taxon>
        <taxon>Buprestoidea</taxon>
        <taxon>Buprestidae</taxon>
        <taxon>Agrilinae</taxon>
        <taxon>Agrilus</taxon>
    </lineage>
</organism>
<dbReference type="Proteomes" id="UP000192223">
    <property type="component" value="Unplaced"/>
</dbReference>
<dbReference type="AlphaFoldDB" id="A0A1W4X153"/>
<protein>
    <submittedName>
        <fullName evidence="5">Probable serine hydrolase</fullName>
    </submittedName>
</protein>
<reference evidence="5" key="1">
    <citation type="submission" date="2025-08" db="UniProtKB">
        <authorList>
            <consortium name="RefSeq"/>
        </authorList>
    </citation>
    <scope>IDENTIFICATION</scope>
    <source>
        <tissue evidence="5">Entire body</tissue>
    </source>
</reference>
<dbReference type="InParanoid" id="A0A1W4X153"/>
<dbReference type="PANTHER" id="PTHR43798">
    <property type="entry name" value="MONOACYLGLYCEROL LIPASE"/>
    <property type="match status" value="1"/>
</dbReference>
<dbReference type="RefSeq" id="XP_018326123.1">
    <property type="nucleotide sequence ID" value="XM_018470621.2"/>
</dbReference>
<dbReference type="InterPro" id="IPR029058">
    <property type="entry name" value="AB_hydrolase_fold"/>
</dbReference>
<dbReference type="Gene3D" id="3.40.50.1820">
    <property type="entry name" value="alpha/beta hydrolase"/>
    <property type="match status" value="1"/>
</dbReference>
<dbReference type="GO" id="GO:0016020">
    <property type="term" value="C:membrane"/>
    <property type="evidence" value="ECO:0007669"/>
    <property type="project" value="TreeGrafter"/>
</dbReference>
<accession>A0A1W4X153</accession>
<name>A0A1W4X153_AGRPL</name>
<dbReference type="InterPro" id="IPR000073">
    <property type="entry name" value="AB_hydrolase_1"/>
</dbReference>
<dbReference type="GeneID" id="108737658"/>
<comment type="similarity">
    <text evidence="1">Belongs to the AB hydrolase superfamily.</text>
</comment>
<evidence type="ECO:0000256" key="2">
    <source>
        <dbReference type="ARBA" id="ARBA00022801"/>
    </source>
</evidence>
<keyword evidence="4" id="KW-1185">Reference proteome</keyword>
<dbReference type="Pfam" id="PF00561">
    <property type="entry name" value="Abhydrolase_1"/>
    <property type="match status" value="1"/>
</dbReference>
<evidence type="ECO:0000313" key="4">
    <source>
        <dbReference type="Proteomes" id="UP000192223"/>
    </source>
</evidence>
<dbReference type="PANTHER" id="PTHR43798:SF14">
    <property type="entry name" value="SERINE HYDROLASE-LIKE PROTEIN DDB_G0286239"/>
    <property type="match status" value="1"/>
</dbReference>
<dbReference type="STRING" id="224129.A0A1W4X153"/>
<evidence type="ECO:0000259" key="3">
    <source>
        <dbReference type="Pfam" id="PF00561"/>
    </source>
</evidence>
<gene>
    <name evidence="5" type="primary">LOC108737658</name>
</gene>
<keyword evidence="2 5" id="KW-0378">Hydrolase</keyword>
<evidence type="ECO:0000313" key="5">
    <source>
        <dbReference type="RefSeq" id="XP_018326123.1"/>
    </source>
</evidence>
<dbReference type="GO" id="GO:0016787">
    <property type="term" value="F:hydrolase activity"/>
    <property type="evidence" value="ECO:0007669"/>
    <property type="project" value="UniProtKB-KW"/>
</dbReference>
<sequence length="326" mass="37991">MQNLPRLFKRFPVFNLGKFMSTKSRTFEEIQIPVPWGHIAGKWWGSKDKRPILCIHGWQDNCGTFDPLVQHLPSCVPFLTIDLPGHGLSSQIPSGLFYNGFDLVILLRRIMNYFNWSKLSLMGHSLGGITSYLYATTFPNMVDFVICFDTATPMTEIGGHVNCTPEIIDKFLFYDEANCSNKEPPSYPYENLEKILHKGSGESVDLDKCKYLIARNVKQSKVDTSKYYFTRDPRVKCQFFMAWFYKKLVKDGSKFKNPAMEIEAVYDFRENWNPFLYNEIMDIFKENNENFQLYKFKGTHHFHLNNSAKVSEILNPFIEKYFSGDQ</sequence>
<evidence type="ECO:0000256" key="1">
    <source>
        <dbReference type="ARBA" id="ARBA00008645"/>
    </source>
</evidence>
<dbReference type="SUPFAM" id="SSF53474">
    <property type="entry name" value="alpha/beta-Hydrolases"/>
    <property type="match status" value="1"/>
</dbReference>
<feature type="domain" description="AB hydrolase-1" evidence="3">
    <location>
        <begin position="51"/>
        <end position="150"/>
    </location>
</feature>
<dbReference type="InterPro" id="IPR050266">
    <property type="entry name" value="AB_hydrolase_sf"/>
</dbReference>